<keyword evidence="10" id="KW-0804">Transcription</keyword>
<dbReference type="PANTHER" id="PTHR10584:SF166">
    <property type="entry name" value="RIBOKINASE"/>
    <property type="match status" value="1"/>
</dbReference>
<evidence type="ECO:0000256" key="10">
    <source>
        <dbReference type="ARBA" id="ARBA00023163"/>
    </source>
</evidence>
<feature type="binding site" evidence="12">
    <location>
        <position position="462"/>
    </location>
    <ligand>
        <name>substrate</name>
    </ligand>
</feature>
<dbReference type="CDD" id="cd01174">
    <property type="entry name" value="ribokinase"/>
    <property type="match status" value="1"/>
</dbReference>
<protein>
    <recommendedName>
        <fullName evidence="12">Ribokinase</fullName>
        <shortName evidence="12">RK</shortName>
        <ecNumber evidence="12">2.7.1.15</ecNumber>
    </recommendedName>
</protein>
<comment type="function">
    <text evidence="12">Catalyzes the phosphorylation of ribose at O-5 in a reaction requiring ATP and magnesium. The resulting D-ribose-5-phosphate can then be used either for sythesis of nucleotides, histidine, and tryptophan, or as a component of the pentose phosphate pathway.</text>
</comment>
<comment type="activity regulation">
    <text evidence="12">Activated by a monovalent cation that binds near, but not in, the active site. The most likely occupant of the site in vivo is potassium. Ion binding induces a conformational change that may alter substrate affinity.</text>
</comment>
<evidence type="ECO:0000313" key="16">
    <source>
        <dbReference type="Proteomes" id="UP001438008"/>
    </source>
</evidence>
<feature type="binding site" evidence="12">
    <location>
        <begin position="538"/>
        <end position="543"/>
    </location>
    <ligand>
        <name>ATP</name>
        <dbReference type="ChEBI" id="CHEBI:30616"/>
    </ligand>
</feature>
<dbReference type="Gene3D" id="3.40.1190.20">
    <property type="match status" value="1"/>
</dbReference>
<dbReference type="Proteomes" id="UP001438008">
    <property type="component" value="Unassembled WGS sequence"/>
</dbReference>
<dbReference type="CDD" id="cd06267">
    <property type="entry name" value="PBP1_LacI_sugar_binding-like"/>
    <property type="match status" value="1"/>
</dbReference>
<comment type="subunit">
    <text evidence="12">Homodimer.</text>
</comment>
<dbReference type="InterPro" id="IPR002139">
    <property type="entry name" value="Ribo/fructo_kinase"/>
</dbReference>
<dbReference type="Gene3D" id="1.10.260.40">
    <property type="entry name" value="lambda repressor-like DNA-binding domains"/>
    <property type="match status" value="1"/>
</dbReference>
<keyword evidence="8" id="KW-0805">Transcription regulation</keyword>
<dbReference type="Pfam" id="PF00356">
    <property type="entry name" value="LacI"/>
    <property type="match status" value="1"/>
</dbReference>
<keyword evidence="1 12" id="KW-0808">Transferase</keyword>
<feature type="domain" description="HTH cro/C1-type" evidence="14">
    <location>
        <begin position="1"/>
        <end position="32"/>
    </location>
</feature>
<proteinExistence type="inferred from homology"/>
<dbReference type="PROSITE" id="PS50943">
    <property type="entry name" value="HTH_CROC1"/>
    <property type="match status" value="1"/>
</dbReference>
<keyword evidence="11 12" id="KW-0119">Carbohydrate metabolism</keyword>
<sequence>MTINEIAKLAGVSASTVSKIMNNKDSSISAETREHVLQIAKEYHYKPYASVNTAGTVKTLCIGAVFRNTVELGMSAGGILEAARSEGYSVLFYESVLSPEQELKNITSLINMNVDGIIWEPISRDSMEEAAVYLKRAEIPYLLTNIDADQALNLDYQKMGYLATEALVNANHTDIACLLREGTRTNGFYQGYRQCLFEHNIPVNDNLIFHEEDDFPVSKMANHLFSGIVVSHYTSAVRLYQLADSLHYNIPYDLSLVSLKDGDRLNLEYPPLSTLTIPHFEFSRYLVQTLIHTLEKKKEVPSPELPLNLDNTFSIDIPYNTRLKKILSLGSINIDNYMNFKELPHTGKTVTAPASVIHPGGKCINEAIGAAKLGHNVCAIGCVGDDADADLLYEYAKGCQVDTIGIKRSKGQKTGQAYIFVQEDGDSMITIMSGANNSITPQDIINNERLFTNASFCMMQTEIPMEAVIKAAELAKKHGLTTVLKPSACTFLPTKLLKLIDILVPNLDELNEICPGSDNMEEKTSFLLSKGIQTVIVTLGSKGCYIRSREFSCSLPAIDVISVDSSGAGDAFISTLVSYLLYDYDLISAAKIATYAAGLSTTRQGTTTALVDRYTLEPYIRRMEAHLLK</sequence>
<feature type="binding site" evidence="12">
    <location>
        <position position="600"/>
    </location>
    <ligand>
        <name>K(+)</name>
        <dbReference type="ChEBI" id="CHEBI:29103"/>
    </ligand>
</feature>
<feature type="binding site" evidence="12">
    <location>
        <position position="603"/>
    </location>
    <ligand>
        <name>K(+)</name>
        <dbReference type="ChEBI" id="CHEBI:29103"/>
    </ligand>
</feature>
<keyword evidence="16" id="KW-1185">Reference proteome</keyword>
<evidence type="ECO:0000256" key="3">
    <source>
        <dbReference type="ARBA" id="ARBA00022741"/>
    </source>
</evidence>
<keyword evidence="5 12" id="KW-0067">ATP-binding</keyword>
<keyword evidence="4 12" id="KW-0418">Kinase</keyword>
<keyword evidence="9" id="KW-0238">DNA-binding</keyword>
<accession>A0ABV1FIC6</accession>
<evidence type="ECO:0000256" key="8">
    <source>
        <dbReference type="ARBA" id="ARBA00023015"/>
    </source>
</evidence>
<dbReference type="InterPro" id="IPR011611">
    <property type="entry name" value="PfkB_dom"/>
</dbReference>
<dbReference type="InterPro" id="IPR000843">
    <property type="entry name" value="HTH_LacI"/>
</dbReference>
<comment type="cofactor">
    <cofactor evidence="12">
        <name>Mg(2+)</name>
        <dbReference type="ChEBI" id="CHEBI:18420"/>
    </cofactor>
    <text evidence="12">Requires a divalent cation, most likely magnesium in vivo, as an electrophilic catalyst to aid phosphoryl group transfer. It is the chelate of the metal and the nucleotide that is the actual substrate.</text>
</comment>
<dbReference type="PANTHER" id="PTHR10584">
    <property type="entry name" value="SUGAR KINASE"/>
    <property type="match status" value="1"/>
</dbReference>
<dbReference type="EMBL" id="JBBMFE010000008">
    <property type="protein sequence ID" value="MEQ2472827.1"/>
    <property type="molecule type" value="Genomic_DNA"/>
</dbReference>
<comment type="caution">
    <text evidence="15">The sequence shown here is derived from an EMBL/GenBank/DDBJ whole genome shotgun (WGS) entry which is preliminary data.</text>
</comment>
<gene>
    <name evidence="12" type="primary">rbsK</name>
    <name evidence="15" type="ORF">WMO29_10065</name>
</gene>
<evidence type="ECO:0000313" key="15">
    <source>
        <dbReference type="EMBL" id="MEQ2472827.1"/>
    </source>
</evidence>
<dbReference type="SUPFAM" id="SSF47413">
    <property type="entry name" value="lambda repressor-like DNA-binding domains"/>
    <property type="match status" value="1"/>
</dbReference>
<dbReference type="Pfam" id="PF13377">
    <property type="entry name" value="Peripla_BP_3"/>
    <property type="match status" value="1"/>
</dbReference>
<comment type="similarity">
    <text evidence="12">Belongs to the carbohydrate kinase PfkB family. Ribokinase subfamily.</text>
</comment>
<dbReference type="SUPFAM" id="SSF53822">
    <property type="entry name" value="Periplasmic binding protein-like I"/>
    <property type="match status" value="1"/>
</dbReference>
<dbReference type="InterPro" id="IPR046335">
    <property type="entry name" value="LacI/GalR-like_sensor"/>
</dbReference>
<feature type="domain" description="HTH lacI-type" evidence="13">
    <location>
        <begin position="1"/>
        <end position="55"/>
    </location>
</feature>
<evidence type="ECO:0000256" key="11">
    <source>
        <dbReference type="ARBA" id="ARBA00023277"/>
    </source>
</evidence>
<name>A0ABV1FIC6_9FIRM</name>
<keyword evidence="6 12" id="KW-0460">Magnesium</keyword>
<feature type="binding site" evidence="12">
    <location>
        <position position="570"/>
    </location>
    <ligand>
        <name>substrate</name>
    </ligand>
</feature>
<dbReference type="HAMAP" id="MF_01987">
    <property type="entry name" value="Ribokinase"/>
    <property type="match status" value="1"/>
</dbReference>
<comment type="catalytic activity">
    <reaction evidence="12">
        <text>D-ribose + ATP = D-ribose 5-phosphate + ADP + H(+)</text>
        <dbReference type="Rhea" id="RHEA:13697"/>
        <dbReference type="ChEBI" id="CHEBI:15378"/>
        <dbReference type="ChEBI" id="CHEBI:30616"/>
        <dbReference type="ChEBI" id="CHEBI:47013"/>
        <dbReference type="ChEBI" id="CHEBI:78346"/>
        <dbReference type="ChEBI" id="CHEBI:456216"/>
        <dbReference type="EC" id="2.7.1.15"/>
    </reaction>
</comment>
<dbReference type="CDD" id="cd01392">
    <property type="entry name" value="HTH_LacI"/>
    <property type="match status" value="1"/>
</dbReference>
<evidence type="ECO:0000256" key="2">
    <source>
        <dbReference type="ARBA" id="ARBA00022723"/>
    </source>
</evidence>
<evidence type="ECO:0000256" key="7">
    <source>
        <dbReference type="ARBA" id="ARBA00022958"/>
    </source>
</evidence>
<reference evidence="15 16" key="1">
    <citation type="submission" date="2024-03" db="EMBL/GenBank/DDBJ databases">
        <title>Human intestinal bacterial collection.</title>
        <authorList>
            <person name="Pauvert C."/>
            <person name="Hitch T.C.A."/>
            <person name="Clavel T."/>
        </authorList>
    </citation>
    <scope>NUCLEOTIDE SEQUENCE [LARGE SCALE GENOMIC DNA]</scope>
    <source>
        <strain evidence="15 16">CLA-AA-H132</strain>
    </source>
</reference>
<evidence type="ECO:0000259" key="14">
    <source>
        <dbReference type="PROSITE" id="PS50943"/>
    </source>
</evidence>
<feature type="binding site" evidence="12">
    <location>
        <position position="506"/>
    </location>
    <ligand>
        <name>ATP</name>
        <dbReference type="ChEBI" id="CHEBI:30616"/>
    </ligand>
</feature>
<keyword evidence="12" id="KW-0963">Cytoplasm</keyword>
<keyword evidence="7 12" id="KW-0630">Potassium</keyword>
<comment type="subcellular location">
    <subcellularLocation>
        <location evidence="12">Cytoplasm</location>
    </subcellularLocation>
</comment>
<evidence type="ECO:0000256" key="1">
    <source>
        <dbReference type="ARBA" id="ARBA00022679"/>
    </source>
</evidence>
<dbReference type="PROSITE" id="PS00356">
    <property type="entry name" value="HTH_LACI_1"/>
    <property type="match status" value="1"/>
</dbReference>
<evidence type="ECO:0000256" key="6">
    <source>
        <dbReference type="ARBA" id="ARBA00022842"/>
    </source>
</evidence>
<dbReference type="SMART" id="SM00354">
    <property type="entry name" value="HTH_LACI"/>
    <property type="match status" value="1"/>
</dbReference>
<dbReference type="InterPro" id="IPR010982">
    <property type="entry name" value="Lambda_DNA-bd_dom_sf"/>
</dbReference>
<dbReference type="RefSeq" id="WP_349164679.1">
    <property type="nucleotide sequence ID" value="NZ_JBBMFE010000008.1"/>
</dbReference>
<dbReference type="InterPro" id="IPR011877">
    <property type="entry name" value="Ribokinase"/>
</dbReference>
<dbReference type="InterPro" id="IPR029056">
    <property type="entry name" value="Ribokinase-like"/>
</dbReference>
<feature type="binding site" evidence="12">
    <location>
        <position position="605"/>
    </location>
    <ligand>
        <name>K(+)</name>
        <dbReference type="ChEBI" id="CHEBI:29103"/>
    </ligand>
</feature>
<organism evidence="15 16">
    <name type="scientific">Laedolimicola intestinihominis</name>
    <dbReference type="NCBI Taxonomy" id="3133166"/>
    <lineage>
        <taxon>Bacteria</taxon>
        <taxon>Bacillati</taxon>
        <taxon>Bacillota</taxon>
        <taxon>Clostridia</taxon>
        <taxon>Lachnospirales</taxon>
        <taxon>Lachnospiraceae</taxon>
        <taxon>Laedolimicola</taxon>
    </lineage>
</organism>
<feature type="active site" description="Proton acceptor" evidence="12">
    <location>
        <position position="570"/>
    </location>
</feature>
<dbReference type="GO" id="GO:0016301">
    <property type="term" value="F:kinase activity"/>
    <property type="evidence" value="ECO:0007669"/>
    <property type="project" value="UniProtKB-KW"/>
</dbReference>
<keyword evidence="3 12" id="KW-0547">Nucleotide-binding</keyword>
<dbReference type="PRINTS" id="PR00990">
    <property type="entry name" value="RIBOKINASE"/>
</dbReference>
<dbReference type="InterPro" id="IPR028082">
    <property type="entry name" value="Peripla_BP_I"/>
</dbReference>
<dbReference type="EC" id="2.7.1.15" evidence="12"/>
<dbReference type="Pfam" id="PF00294">
    <property type="entry name" value="PfkB"/>
    <property type="match status" value="1"/>
</dbReference>
<evidence type="ECO:0000256" key="9">
    <source>
        <dbReference type="ARBA" id="ARBA00023125"/>
    </source>
</evidence>
<evidence type="ECO:0000259" key="13">
    <source>
        <dbReference type="PROSITE" id="PS50932"/>
    </source>
</evidence>
<evidence type="ECO:0000256" key="4">
    <source>
        <dbReference type="ARBA" id="ARBA00022777"/>
    </source>
</evidence>
<dbReference type="PROSITE" id="PS50932">
    <property type="entry name" value="HTH_LACI_2"/>
    <property type="match status" value="1"/>
</dbReference>
<comment type="caution">
    <text evidence="12">Lacks conserved residue(s) required for the propagation of feature annotation.</text>
</comment>
<feature type="binding site" evidence="12">
    <location>
        <begin position="569"/>
        <end position="570"/>
    </location>
    <ligand>
        <name>ATP</name>
        <dbReference type="ChEBI" id="CHEBI:30616"/>
    </ligand>
</feature>
<dbReference type="SUPFAM" id="SSF53613">
    <property type="entry name" value="Ribokinase-like"/>
    <property type="match status" value="1"/>
</dbReference>
<feature type="binding site" evidence="12">
    <location>
        <position position="566"/>
    </location>
    <ligand>
        <name>K(+)</name>
        <dbReference type="ChEBI" id="CHEBI:29103"/>
    </ligand>
</feature>
<dbReference type="Gene3D" id="3.40.50.2300">
    <property type="match status" value="2"/>
</dbReference>
<feature type="binding site" evidence="12">
    <location>
        <begin position="333"/>
        <end position="335"/>
    </location>
    <ligand>
        <name>substrate</name>
    </ligand>
</feature>
<feature type="binding site" evidence="12">
    <location>
        <position position="564"/>
    </location>
    <ligand>
        <name>K(+)</name>
        <dbReference type="ChEBI" id="CHEBI:29103"/>
    </ligand>
</feature>
<keyword evidence="2 12" id="KW-0479">Metal-binding</keyword>
<dbReference type="InterPro" id="IPR001387">
    <property type="entry name" value="Cro/C1-type_HTH"/>
</dbReference>
<comment type="pathway">
    <text evidence="12">Carbohydrate metabolism; D-ribose degradation; D-ribose 5-phosphate from beta-D-ribopyranose: step 2/2.</text>
</comment>
<evidence type="ECO:0000256" key="12">
    <source>
        <dbReference type="HAMAP-Rule" id="MF_01987"/>
    </source>
</evidence>
<evidence type="ECO:0000256" key="5">
    <source>
        <dbReference type="ARBA" id="ARBA00022840"/>
    </source>
</evidence>